<protein>
    <submittedName>
        <fullName evidence="4">PAS domain S-box protein</fullName>
    </submittedName>
</protein>
<dbReference type="Pfam" id="PF13426">
    <property type="entry name" value="PAS_9"/>
    <property type="match status" value="1"/>
</dbReference>
<keyword evidence="5" id="KW-1185">Reference proteome</keyword>
<feature type="region of interest" description="Disordered" evidence="1">
    <location>
        <begin position="98"/>
        <end position="121"/>
    </location>
</feature>
<dbReference type="NCBIfam" id="TIGR00229">
    <property type="entry name" value="sensory_box"/>
    <property type="match status" value="1"/>
</dbReference>
<evidence type="ECO:0000259" key="3">
    <source>
        <dbReference type="PROSITE" id="PS50113"/>
    </source>
</evidence>
<dbReference type="CDD" id="cd00130">
    <property type="entry name" value="PAS"/>
    <property type="match status" value="1"/>
</dbReference>
<dbReference type="InterPro" id="IPR035965">
    <property type="entry name" value="PAS-like_dom_sf"/>
</dbReference>
<evidence type="ECO:0000313" key="4">
    <source>
        <dbReference type="EMBL" id="MDG0812588.1"/>
    </source>
</evidence>
<proteinExistence type="predicted"/>
<dbReference type="AlphaFoldDB" id="A0A9X4KY29"/>
<name>A0A9X4KY29_9BACL</name>
<evidence type="ECO:0000259" key="2">
    <source>
        <dbReference type="PROSITE" id="PS50112"/>
    </source>
</evidence>
<gene>
    <name evidence="4" type="ORF">OMP40_27085</name>
</gene>
<dbReference type="SUPFAM" id="SSF55785">
    <property type="entry name" value="PYP-like sensor domain (PAS domain)"/>
    <property type="match status" value="1"/>
</dbReference>
<dbReference type="EMBL" id="JAPDIA010000008">
    <property type="protein sequence ID" value="MDG0812588.1"/>
    <property type="molecule type" value="Genomic_DNA"/>
</dbReference>
<dbReference type="InterPro" id="IPR000014">
    <property type="entry name" value="PAS"/>
</dbReference>
<comment type="caution">
    <text evidence="4">The sequence shown here is derived from an EMBL/GenBank/DDBJ whole genome shotgun (WGS) entry which is preliminary data.</text>
</comment>
<dbReference type="InterPro" id="IPR000700">
    <property type="entry name" value="PAS-assoc_C"/>
</dbReference>
<reference evidence="4" key="1">
    <citation type="submission" date="2022-10" db="EMBL/GenBank/DDBJ databases">
        <title>Comparative genomic analysis of Cohnella hashimotonis sp. nov., isolated from the International Space Station.</title>
        <authorList>
            <person name="Simpson A."/>
            <person name="Venkateswaran K."/>
        </authorList>
    </citation>
    <scope>NUCLEOTIDE SEQUENCE</scope>
    <source>
        <strain evidence="4">DSM 28161</strain>
    </source>
</reference>
<accession>A0A9X4KY29</accession>
<feature type="domain" description="PAS" evidence="2">
    <location>
        <begin position="1"/>
        <end position="27"/>
    </location>
</feature>
<dbReference type="Proteomes" id="UP001153404">
    <property type="component" value="Unassembled WGS sequence"/>
</dbReference>
<evidence type="ECO:0000313" key="5">
    <source>
        <dbReference type="Proteomes" id="UP001153404"/>
    </source>
</evidence>
<dbReference type="PROSITE" id="PS50113">
    <property type="entry name" value="PAC"/>
    <property type="match status" value="1"/>
</dbReference>
<dbReference type="PROSITE" id="PS50112">
    <property type="entry name" value="PAS"/>
    <property type="match status" value="1"/>
</dbReference>
<dbReference type="RefSeq" id="WP_277538055.1">
    <property type="nucleotide sequence ID" value="NZ_JAPDIA010000008.1"/>
</dbReference>
<evidence type="ECO:0000256" key="1">
    <source>
        <dbReference type="SAM" id="MobiDB-lite"/>
    </source>
</evidence>
<sequence>MDLEGRVINANQVAQDLTGYTVSEMIGYPIASFTGWRRFAPLSGNAETSEAEIRQNDKITHKDGSTREVLTTLAPIIIHGENVGYYLIIKDITEQKKAADRKGKRRVDEQSEKRVSGDDEP</sequence>
<feature type="domain" description="PAC" evidence="3">
    <location>
        <begin position="49"/>
        <end position="104"/>
    </location>
</feature>
<dbReference type="Gene3D" id="3.30.450.20">
    <property type="entry name" value="PAS domain"/>
    <property type="match status" value="1"/>
</dbReference>
<organism evidence="4 5">
    <name type="scientific">Cohnella rhizosphaerae</name>
    <dbReference type="NCBI Taxonomy" id="1457232"/>
    <lineage>
        <taxon>Bacteria</taxon>
        <taxon>Bacillati</taxon>
        <taxon>Bacillota</taxon>
        <taxon>Bacilli</taxon>
        <taxon>Bacillales</taxon>
        <taxon>Paenibacillaceae</taxon>
        <taxon>Cohnella</taxon>
    </lineage>
</organism>